<dbReference type="InterPro" id="IPR036047">
    <property type="entry name" value="F-box-like_dom_sf"/>
</dbReference>
<feature type="compositionally biased region" description="Basic and acidic residues" evidence="2">
    <location>
        <begin position="51"/>
        <end position="61"/>
    </location>
</feature>
<dbReference type="CDD" id="cd22119">
    <property type="entry name" value="F-box_FBXL6"/>
    <property type="match status" value="1"/>
</dbReference>
<dbReference type="OrthoDB" id="3134645at2759"/>
<dbReference type="InterPro" id="IPR047922">
    <property type="entry name" value="FBXL6_F-box"/>
</dbReference>
<dbReference type="GeneID" id="113120115"/>
<keyword evidence="1" id="KW-0833">Ubl conjugation pathway</keyword>
<dbReference type="FunFam" id="3.80.10.10:FF:001697">
    <property type="entry name" value="F-box and leucine-rich repeat protein 6"/>
    <property type="match status" value="1"/>
</dbReference>
<evidence type="ECO:0000313" key="4">
    <source>
        <dbReference type="Proteomes" id="UP000515129"/>
    </source>
</evidence>
<dbReference type="Pfam" id="PF13516">
    <property type="entry name" value="LRR_6"/>
    <property type="match status" value="1"/>
</dbReference>
<sequence length="577" mass="64443">MESTIMEVTLPNSNTEPESLQASSGEMSATQSSTAGTSQSAPTKPKKLLKRKADSVTDDKTKKKKKKTVKRTVRPNYTIQEGEDMLLIISNVNSSDSIWKPKRKGSKKKKTNTKGKSKTSANKTKKATVKVIPKVTERAIDKNVDLEIVNADSFDRWGQSLPIEVLVKIFQFAVLQDGAVPFLCRVGRVCHLWNGAASSPILWRSVSIGYCWIEPGKSQLPGTEQKIRNTIDWLAENRFSQLREFSLCHWKKHVDYVIQKVSQSCTNLHSLKLDYCTGMTDTAFQNLGSQCRSLENINLQHSEFNVDGLVSFLESYGNQIKKIYFTHSTKSDKLLSALSKGCCPELMLLEINTKLDGGYCQLPICIQALQIGCPKLQTFRLMNVTPVPKKIRNTPNSTSGFPMLEELCIATSSHSFMTDGDLNNVLHGSPHLRVLDLRGGSRITATGLYALPCERLECLYWGLYFNSNAMVASKKGIHMLAHKWSSTLRELDLANQPFSEEDMEIAMGRLAHGAGVDLFRSLNLSGTKITSSALRLLISQSPALKYLNLSSCRYLPRGLKRVYHGREDIQLLLDKLD</sequence>
<dbReference type="SUPFAM" id="SSF81383">
    <property type="entry name" value="F-box domain"/>
    <property type="match status" value="1"/>
</dbReference>
<protein>
    <submittedName>
        <fullName evidence="5">F-box/LRR-repeat protein 6</fullName>
    </submittedName>
</protein>
<accession>A0A6P6RK59</accession>
<dbReference type="GO" id="GO:0019005">
    <property type="term" value="C:SCF ubiquitin ligase complex"/>
    <property type="evidence" value="ECO:0007669"/>
    <property type="project" value="InterPro"/>
</dbReference>
<dbReference type="AlphaFoldDB" id="A0A6P6RK59"/>
<evidence type="ECO:0000256" key="2">
    <source>
        <dbReference type="SAM" id="MobiDB-lite"/>
    </source>
</evidence>
<keyword evidence="4" id="KW-1185">Reference proteome</keyword>
<feature type="compositionally biased region" description="Basic residues" evidence="2">
    <location>
        <begin position="100"/>
        <end position="126"/>
    </location>
</feature>
<dbReference type="InterPro" id="IPR032675">
    <property type="entry name" value="LRR_dom_sf"/>
</dbReference>
<feature type="region of interest" description="Disordered" evidence="2">
    <location>
        <begin position="1"/>
        <end position="74"/>
    </location>
</feature>
<proteinExistence type="predicted"/>
<evidence type="ECO:0000256" key="1">
    <source>
        <dbReference type="ARBA" id="ARBA00022786"/>
    </source>
</evidence>
<reference evidence="5" key="1">
    <citation type="submission" date="2025-08" db="UniProtKB">
        <authorList>
            <consortium name="RefSeq"/>
        </authorList>
    </citation>
    <scope>IDENTIFICATION</scope>
    <source>
        <strain evidence="5">Wakin</strain>
        <tissue evidence="5">Muscle</tissue>
    </source>
</reference>
<evidence type="ECO:0000259" key="3">
    <source>
        <dbReference type="Pfam" id="PF12937"/>
    </source>
</evidence>
<feature type="region of interest" description="Disordered" evidence="2">
    <location>
        <begin position="98"/>
        <end position="126"/>
    </location>
</feature>
<dbReference type="PANTHER" id="PTHR38926:SF5">
    <property type="entry name" value="F-BOX AND LEUCINE-RICH REPEAT PROTEIN 6"/>
    <property type="match status" value="1"/>
</dbReference>
<name>A0A6P6RK59_CARAU</name>
<evidence type="ECO:0000313" key="5">
    <source>
        <dbReference type="RefSeq" id="XP_026145807.1"/>
    </source>
</evidence>
<dbReference type="Pfam" id="PF12937">
    <property type="entry name" value="F-box-like"/>
    <property type="match status" value="1"/>
</dbReference>
<feature type="compositionally biased region" description="Low complexity" evidence="2">
    <location>
        <begin position="28"/>
        <end position="41"/>
    </location>
</feature>
<dbReference type="Gene3D" id="3.80.10.10">
    <property type="entry name" value="Ribonuclease Inhibitor"/>
    <property type="match status" value="1"/>
</dbReference>
<dbReference type="KEGG" id="caua:113120115"/>
<gene>
    <name evidence="5" type="primary">fbxl6</name>
</gene>
<dbReference type="InterPro" id="IPR006553">
    <property type="entry name" value="Leu-rich_rpt_Cys-con_subtyp"/>
</dbReference>
<dbReference type="InterPro" id="IPR001810">
    <property type="entry name" value="F-box_dom"/>
</dbReference>
<dbReference type="CTD" id="26233"/>
<dbReference type="PANTHER" id="PTHR38926">
    <property type="entry name" value="F-BOX DOMAIN CONTAINING PROTEIN, EXPRESSED"/>
    <property type="match status" value="1"/>
</dbReference>
<dbReference type="RefSeq" id="XP_026145807.1">
    <property type="nucleotide sequence ID" value="XM_026290022.1"/>
</dbReference>
<dbReference type="SUPFAM" id="SSF52047">
    <property type="entry name" value="RNI-like"/>
    <property type="match status" value="1"/>
</dbReference>
<feature type="compositionally biased region" description="Basic residues" evidence="2">
    <location>
        <begin position="62"/>
        <end position="73"/>
    </location>
</feature>
<feature type="domain" description="F-box" evidence="3">
    <location>
        <begin position="160"/>
        <end position="207"/>
    </location>
</feature>
<dbReference type="SMART" id="SM00367">
    <property type="entry name" value="LRR_CC"/>
    <property type="match status" value="3"/>
</dbReference>
<dbReference type="Gene3D" id="1.20.1280.50">
    <property type="match status" value="1"/>
</dbReference>
<dbReference type="Proteomes" id="UP000515129">
    <property type="component" value="Chromosome 19"/>
</dbReference>
<organism evidence="4 5">
    <name type="scientific">Carassius auratus</name>
    <name type="common">Goldfish</name>
    <dbReference type="NCBI Taxonomy" id="7957"/>
    <lineage>
        <taxon>Eukaryota</taxon>
        <taxon>Metazoa</taxon>
        <taxon>Chordata</taxon>
        <taxon>Craniata</taxon>
        <taxon>Vertebrata</taxon>
        <taxon>Euteleostomi</taxon>
        <taxon>Actinopterygii</taxon>
        <taxon>Neopterygii</taxon>
        <taxon>Teleostei</taxon>
        <taxon>Ostariophysi</taxon>
        <taxon>Cypriniformes</taxon>
        <taxon>Cyprinidae</taxon>
        <taxon>Cyprininae</taxon>
        <taxon>Carassius</taxon>
    </lineage>
</organism>
<dbReference type="FunFam" id="1.20.1280.50:FF:000035">
    <property type="entry name" value="F-box/LRR-repeat protein 6 isoform X2"/>
    <property type="match status" value="1"/>
</dbReference>
<feature type="compositionally biased region" description="Polar residues" evidence="2">
    <location>
        <begin position="10"/>
        <end position="27"/>
    </location>
</feature>
<dbReference type="InterPro" id="IPR001611">
    <property type="entry name" value="Leu-rich_rpt"/>
</dbReference>